<dbReference type="SUPFAM" id="SSF52833">
    <property type="entry name" value="Thioredoxin-like"/>
    <property type="match status" value="1"/>
</dbReference>
<evidence type="ECO:0000313" key="1">
    <source>
        <dbReference type="EMBL" id="NJC16924.1"/>
    </source>
</evidence>
<protein>
    <submittedName>
        <fullName evidence="2">Thioredoxin family protein</fullName>
    </submittedName>
</protein>
<reference evidence="2 4" key="1">
    <citation type="submission" date="2019-09" db="EMBL/GenBank/DDBJ databases">
        <title>Butyricimonas paravirosa DSM 105722 (=214-4 = JCM 18677 = CCUG 65563).</title>
        <authorList>
            <person name="Le Roy T."/>
            <person name="Cani P.D."/>
        </authorList>
    </citation>
    <scope>NUCLEOTIDE SEQUENCE [LARGE SCALE GENOMIC DNA]</scope>
    <source>
        <strain evidence="2 4">DSM 105722</strain>
    </source>
</reference>
<evidence type="ECO:0000313" key="4">
    <source>
        <dbReference type="Proteomes" id="UP001302374"/>
    </source>
</evidence>
<evidence type="ECO:0000313" key="2">
    <source>
        <dbReference type="EMBL" id="WOF13979.1"/>
    </source>
</evidence>
<dbReference type="RefSeq" id="WP_168044122.1">
    <property type="nucleotide sequence ID" value="NZ_BMPA01000002.1"/>
</dbReference>
<dbReference type="InterPro" id="IPR036249">
    <property type="entry name" value="Thioredoxin-like_sf"/>
</dbReference>
<dbReference type="Proteomes" id="UP001302374">
    <property type="component" value="Chromosome"/>
</dbReference>
<organism evidence="1 3">
    <name type="scientific">Butyricimonas paravirosa</name>
    <dbReference type="NCBI Taxonomy" id="1472417"/>
    <lineage>
        <taxon>Bacteria</taxon>
        <taxon>Pseudomonadati</taxon>
        <taxon>Bacteroidota</taxon>
        <taxon>Bacteroidia</taxon>
        <taxon>Bacteroidales</taxon>
        <taxon>Odoribacteraceae</taxon>
        <taxon>Butyricimonas</taxon>
    </lineage>
</organism>
<gene>
    <name evidence="2" type="ORF">F1644_17660</name>
    <name evidence="1" type="ORF">GGR15_000529</name>
</gene>
<dbReference type="Proteomes" id="UP000576368">
    <property type="component" value="Unassembled WGS sequence"/>
</dbReference>
<dbReference type="EMBL" id="JAATLI010000002">
    <property type="protein sequence ID" value="NJC16924.1"/>
    <property type="molecule type" value="Genomic_DNA"/>
</dbReference>
<name>A0A7X5Y9A3_9BACT</name>
<dbReference type="AlphaFoldDB" id="A0A7X5Y9A3"/>
<dbReference type="Gene3D" id="3.40.30.10">
    <property type="entry name" value="Glutaredoxin"/>
    <property type="match status" value="1"/>
</dbReference>
<dbReference type="EMBL" id="CP043839">
    <property type="protein sequence ID" value="WOF13979.1"/>
    <property type="molecule type" value="Genomic_DNA"/>
</dbReference>
<reference evidence="1 3" key="2">
    <citation type="submission" date="2020-03" db="EMBL/GenBank/DDBJ databases">
        <title>Genomic Encyclopedia of Type Strains, Phase IV (KMG-IV): sequencing the most valuable type-strain genomes for metagenomic binning, comparative biology and taxonomic classification.</title>
        <authorList>
            <person name="Goeker M."/>
        </authorList>
    </citation>
    <scope>NUCLEOTIDE SEQUENCE [LARGE SCALE GENOMIC DNA]</scope>
    <source>
        <strain evidence="1 3">DSM 105722</strain>
    </source>
</reference>
<proteinExistence type="predicted"/>
<accession>A0A7X5Y9A3</accession>
<dbReference type="Pfam" id="PF13899">
    <property type="entry name" value="Thioredoxin_7"/>
    <property type="match status" value="1"/>
</dbReference>
<sequence length="393" mass="45713">MRLFFVFLSVWICGSTYAQDRSIRLEKADWQRVIAKAKEENKLLFIDCNAVWCNPCKALVKDVFSRNVVADFYNENFVSVSYDIERDKSPEFLDMPKISSIPLLLFVNPSTLKIVHGFLGGIDESGMLELGREALDGKRNLAGMRERYQAGERGEALLIPYLRVLKSLYYGEYSEVLAGYFKDMTVERLAIPENWSLFEKEGNDALMPVFQLAWHGREPIATKIGDERVKSKLEEVLTWQVKDNVRRVDRGRSEKNYQKLVAFRDCINSMDWKERDFSLFVLNMAEKAYQGDYDDVLKYLKRFIKKYGVGDEKIGEYVYIFCEKLKENGSPEQILSGIEKLDRVVESQKDAGIRSRLMYLKRDMLRAAGYEKEAMRVDTLATKILNPHFYDRK</sequence>
<keyword evidence="4" id="KW-1185">Reference proteome</keyword>
<dbReference type="GeneID" id="86893161"/>
<evidence type="ECO:0000313" key="3">
    <source>
        <dbReference type="Proteomes" id="UP000576368"/>
    </source>
</evidence>